<evidence type="ECO:0000313" key="2">
    <source>
        <dbReference type="EMBL" id="CAD0004468.1"/>
    </source>
</evidence>
<dbReference type="EMBL" id="CAIJDO010000130">
    <property type="protein sequence ID" value="CAD0004468.1"/>
    <property type="molecule type" value="Genomic_DNA"/>
</dbReference>
<accession>A0A6V6YY58</accession>
<organism evidence="2 3">
    <name type="scientific">Flavobacterium chungangense</name>
    <dbReference type="NCBI Taxonomy" id="554283"/>
    <lineage>
        <taxon>Bacteria</taxon>
        <taxon>Pseudomonadati</taxon>
        <taxon>Bacteroidota</taxon>
        <taxon>Flavobacteriia</taxon>
        <taxon>Flavobacteriales</taxon>
        <taxon>Flavobacteriaceae</taxon>
        <taxon>Flavobacterium</taxon>
    </lineage>
</organism>
<name>A0A6V6YY58_9FLAO</name>
<sequence length="433" mass="45333">MKKLLLFLVLAVTFNLSAQTISTTYFAKPLELNSVPVSTSKSDSVIVRGADKILKFVPRSEFSGGGGSQDLQQTLDKGTTAISNVFAVNGPNGRFSLDNTGVEMSNIGYGALNIGANGLVLDNRGNSYPINLLGRNSGVYVQGAYGNYLKLQTGVVELRSVTGLDIDNQSNLPMNIKSWGDKVNIDGWAGVNLKSQNGTANIEASQNIKITSQSDVHLKANDTLSLVTQSKLYAKANQFEFISGGALNQLYISDSTGKISLQSQSGGIELNSSSGPVVIKNSTGAGVQIGDASVSSPLSLKSGAFITLESQGLAARSNTYPMYVSGAGLYLDNNAGTGGQFHIDPTGIASLSAGSGKAVEIYGNALDVHVNKAKYFNPVELPVYTVDTLPVSPGYFVYATVSDAASPAYLQPVNGGGTTVCPVIYNGTTWVAH</sequence>
<dbReference type="Proteomes" id="UP000556700">
    <property type="component" value="Unassembled WGS sequence"/>
</dbReference>
<dbReference type="RefSeq" id="WP_035136928.1">
    <property type="nucleotide sequence ID" value="NZ_CAIJDO010000130.1"/>
</dbReference>
<keyword evidence="3" id="KW-1185">Reference proteome</keyword>
<evidence type="ECO:0000256" key="1">
    <source>
        <dbReference type="SAM" id="SignalP"/>
    </source>
</evidence>
<gene>
    <name evidence="2" type="ORF">FLACHUCJ7_01876</name>
</gene>
<protein>
    <submittedName>
        <fullName evidence="2">Uncharacterized protein</fullName>
    </submittedName>
</protein>
<keyword evidence="1" id="KW-0732">Signal</keyword>
<proteinExistence type="predicted"/>
<comment type="caution">
    <text evidence="2">The sequence shown here is derived from an EMBL/GenBank/DDBJ whole genome shotgun (WGS) entry which is preliminary data.</text>
</comment>
<feature type="chain" id="PRO_5027743170" evidence="1">
    <location>
        <begin position="19"/>
        <end position="433"/>
    </location>
</feature>
<feature type="signal peptide" evidence="1">
    <location>
        <begin position="1"/>
        <end position="18"/>
    </location>
</feature>
<dbReference type="AlphaFoldDB" id="A0A6V6YY58"/>
<evidence type="ECO:0000313" key="3">
    <source>
        <dbReference type="Proteomes" id="UP000556700"/>
    </source>
</evidence>
<reference evidence="2 3" key="1">
    <citation type="submission" date="2020-06" db="EMBL/GenBank/DDBJ databases">
        <authorList>
            <person name="Criscuolo A."/>
        </authorList>
    </citation>
    <scope>NUCLEOTIDE SEQUENCE [LARGE SCALE GENOMIC DNA]</scope>
    <source>
        <strain evidence="3">CIP 110025</strain>
    </source>
</reference>